<dbReference type="EMBL" id="SDKK01000031">
    <property type="protein sequence ID" value="TYC52654.1"/>
    <property type="molecule type" value="Genomic_DNA"/>
</dbReference>
<dbReference type="NCBIfam" id="NF008368">
    <property type="entry name" value="PRK11166.1"/>
    <property type="match status" value="1"/>
</dbReference>
<dbReference type="SUPFAM" id="SSF75708">
    <property type="entry name" value="Chemotaxis phosphatase CheZ"/>
    <property type="match status" value="1"/>
</dbReference>
<evidence type="ECO:0000256" key="5">
    <source>
        <dbReference type="ARBA" id="ARBA00022500"/>
    </source>
</evidence>
<evidence type="ECO:0000256" key="4">
    <source>
        <dbReference type="ARBA" id="ARBA00022490"/>
    </source>
</evidence>
<keyword evidence="7" id="KW-0378">Hydrolase</keyword>
<dbReference type="GO" id="GO:0050920">
    <property type="term" value="P:regulation of chemotaxis"/>
    <property type="evidence" value="ECO:0007669"/>
    <property type="project" value="InterPro"/>
</dbReference>
<evidence type="ECO:0000313" key="12">
    <source>
        <dbReference type="Proteomes" id="UP000389128"/>
    </source>
</evidence>
<accession>A0A6C2CFB0</accession>
<keyword evidence="5" id="KW-0145">Chemotaxis</keyword>
<dbReference type="RefSeq" id="WP_148581292.1">
    <property type="nucleotide sequence ID" value="NZ_JAVEUW010000082.1"/>
</dbReference>
<feature type="region of interest" description="Disordered" evidence="10">
    <location>
        <begin position="1"/>
        <end position="44"/>
    </location>
</feature>
<evidence type="ECO:0000256" key="3">
    <source>
        <dbReference type="ARBA" id="ARBA00018484"/>
    </source>
</evidence>
<evidence type="ECO:0000256" key="6">
    <source>
        <dbReference type="ARBA" id="ARBA00022779"/>
    </source>
</evidence>
<dbReference type="Pfam" id="PF04344">
    <property type="entry name" value="CheZ"/>
    <property type="match status" value="1"/>
</dbReference>
<evidence type="ECO:0000256" key="8">
    <source>
        <dbReference type="ARBA" id="ARBA00022912"/>
    </source>
</evidence>
<protein>
    <recommendedName>
        <fullName evidence="3">Protein phosphatase CheZ</fullName>
    </recommendedName>
    <alternativeName>
        <fullName evidence="9">Chemotaxis protein CheZ</fullName>
    </alternativeName>
</protein>
<evidence type="ECO:0000256" key="10">
    <source>
        <dbReference type="SAM" id="MobiDB-lite"/>
    </source>
</evidence>
<organism evidence="11 12">
    <name type="scientific">Zoogloea oleivorans</name>
    <dbReference type="NCBI Taxonomy" id="1552750"/>
    <lineage>
        <taxon>Bacteria</taxon>
        <taxon>Pseudomonadati</taxon>
        <taxon>Pseudomonadota</taxon>
        <taxon>Betaproteobacteria</taxon>
        <taxon>Rhodocyclales</taxon>
        <taxon>Zoogloeaceae</taxon>
        <taxon>Zoogloea</taxon>
    </lineage>
</organism>
<dbReference type="InterPro" id="IPR007439">
    <property type="entry name" value="Chemotax_Pase_CheZ"/>
</dbReference>
<evidence type="ECO:0000256" key="2">
    <source>
        <dbReference type="ARBA" id="ARBA00005908"/>
    </source>
</evidence>
<dbReference type="GO" id="GO:0005737">
    <property type="term" value="C:cytoplasm"/>
    <property type="evidence" value="ECO:0007669"/>
    <property type="project" value="UniProtKB-SubCell"/>
</dbReference>
<dbReference type="Gene3D" id="1.10.287.500">
    <property type="entry name" value="Helix hairpin bin"/>
    <property type="match status" value="1"/>
</dbReference>
<keyword evidence="12" id="KW-1185">Reference proteome</keyword>
<dbReference type="GO" id="GO:0009288">
    <property type="term" value="C:bacterial-type flagellum"/>
    <property type="evidence" value="ECO:0007669"/>
    <property type="project" value="InterPro"/>
</dbReference>
<dbReference type="AlphaFoldDB" id="A0A6C2CFB0"/>
<dbReference type="PANTHER" id="PTHR43693:SF1">
    <property type="entry name" value="PROTEIN PHOSPHATASE CHEZ"/>
    <property type="match status" value="1"/>
</dbReference>
<name>A0A6C2CFB0_9RHOO</name>
<dbReference type="OrthoDB" id="9773007at2"/>
<keyword evidence="4" id="KW-0963">Cytoplasm</keyword>
<keyword evidence="8" id="KW-0904">Protein phosphatase</keyword>
<dbReference type="InterPro" id="IPR050992">
    <property type="entry name" value="CheZ_family_phosphatases"/>
</dbReference>
<dbReference type="PANTHER" id="PTHR43693">
    <property type="entry name" value="PROTEIN PHOSPHATASE CHEZ"/>
    <property type="match status" value="1"/>
</dbReference>
<gene>
    <name evidence="11" type="primary">cheZ</name>
    <name evidence="11" type="ORF">ETQ85_22455</name>
</gene>
<dbReference type="GO" id="GO:0006935">
    <property type="term" value="P:chemotaxis"/>
    <property type="evidence" value="ECO:0007669"/>
    <property type="project" value="UniProtKB-KW"/>
</dbReference>
<dbReference type="GO" id="GO:0004721">
    <property type="term" value="F:phosphoprotein phosphatase activity"/>
    <property type="evidence" value="ECO:0007669"/>
    <property type="project" value="UniProtKB-KW"/>
</dbReference>
<dbReference type="Proteomes" id="UP000389128">
    <property type="component" value="Unassembled WGS sequence"/>
</dbReference>
<comment type="similarity">
    <text evidence="2">Belongs to the CheZ family.</text>
</comment>
<evidence type="ECO:0000256" key="1">
    <source>
        <dbReference type="ARBA" id="ARBA00004496"/>
    </source>
</evidence>
<comment type="subcellular location">
    <subcellularLocation>
        <location evidence="1">Cytoplasm</location>
    </subcellularLocation>
</comment>
<reference evidence="11 12" key="1">
    <citation type="submission" date="2019-01" db="EMBL/GenBank/DDBJ databases">
        <title>Zoogloea oleivorans genome sequencing and assembly.</title>
        <authorList>
            <person name="Tancsics A."/>
            <person name="Farkas M."/>
            <person name="Kriszt B."/>
            <person name="Maroti G."/>
            <person name="Horvath B."/>
        </authorList>
    </citation>
    <scope>NUCLEOTIDE SEQUENCE [LARGE SCALE GENOMIC DNA]</scope>
    <source>
        <strain evidence="11 12">Buc</strain>
    </source>
</reference>
<evidence type="ECO:0000256" key="9">
    <source>
        <dbReference type="ARBA" id="ARBA00029599"/>
    </source>
</evidence>
<evidence type="ECO:0000313" key="11">
    <source>
        <dbReference type="EMBL" id="TYC52654.1"/>
    </source>
</evidence>
<sequence length="281" mass="30372">MVKRLKFDESGDSDDLQALFDSMSGTPAASISPPRLEVVSQAGGQGDDDDLQALFDAVSSDYSASHEGASSADDGAGMAHSCNAVFNRIGVMTRQLHDTLRELGYDRSLQEAAHAIPDARQRLTYIAEMTEQAASKVLNATDIAKPIQDRAEAGAVALRSRWDKLYANQLSPEEFRVLAGETREFLGSVVTGSRETNAQLMEIMMAQDFQDLTGQVIKKVVDLAQGLEQQLLQVLIEAMPAEKKAEAPDGLMNGPVINAVGRDDVVSNQEQVDDLLESLGF</sequence>
<dbReference type="GO" id="GO:0097588">
    <property type="term" value="P:archaeal or bacterial-type flagellum-dependent cell motility"/>
    <property type="evidence" value="ECO:0007669"/>
    <property type="project" value="UniProtKB-KW"/>
</dbReference>
<comment type="caution">
    <text evidence="11">The sequence shown here is derived from an EMBL/GenBank/DDBJ whole genome shotgun (WGS) entry which is preliminary data.</text>
</comment>
<evidence type="ECO:0000256" key="7">
    <source>
        <dbReference type="ARBA" id="ARBA00022801"/>
    </source>
</evidence>
<keyword evidence="6" id="KW-0283">Flagellar rotation</keyword>
<proteinExistence type="inferred from homology"/>